<accession>A0A139H9V1</accession>
<organism evidence="4 5">
    <name type="scientific">Pseudocercospora eumusae</name>
    <dbReference type="NCBI Taxonomy" id="321146"/>
    <lineage>
        <taxon>Eukaryota</taxon>
        <taxon>Fungi</taxon>
        <taxon>Dikarya</taxon>
        <taxon>Ascomycota</taxon>
        <taxon>Pezizomycotina</taxon>
        <taxon>Dothideomycetes</taxon>
        <taxon>Dothideomycetidae</taxon>
        <taxon>Mycosphaerellales</taxon>
        <taxon>Mycosphaerellaceae</taxon>
        <taxon>Pseudocercospora</taxon>
    </lineage>
</organism>
<dbReference type="PROSITE" id="PS51015">
    <property type="entry name" value="YDG"/>
    <property type="match status" value="1"/>
</dbReference>
<name>A0A139H9V1_9PEZI</name>
<dbReference type="Proteomes" id="UP000070133">
    <property type="component" value="Unassembled WGS sequence"/>
</dbReference>
<dbReference type="InterPro" id="IPR036987">
    <property type="entry name" value="SRA-YDG_sf"/>
</dbReference>
<proteinExistence type="predicted"/>
<dbReference type="SUPFAM" id="SSF88697">
    <property type="entry name" value="PUA domain-like"/>
    <property type="match status" value="1"/>
</dbReference>
<protein>
    <recommendedName>
        <fullName evidence="3">YDG domain-containing protein</fullName>
    </recommendedName>
</protein>
<keyword evidence="1 2" id="KW-0539">Nucleus</keyword>
<comment type="subcellular location">
    <subcellularLocation>
        <location evidence="2">Nucleus</location>
    </subcellularLocation>
</comment>
<dbReference type="Gene3D" id="2.30.280.10">
    <property type="entry name" value="SRA-YDG"/>
    <property type="match status" value="1"/>
</dbReference>
<keyword evidence="5" id="KW-1185">Reference proteome</keyword>
<comment type="caution">
    <text evidence="4">The sequence shown here is derived from an EMBL/GenBank/DDBJ whole genome shotgun (WGS) entry which is preliminary data.</text>
</comment>
<dbReference type="InterPro" id="IPR015947">
    <property type="entry name" value="PUA-like_sf"/>
</dbReference>
<dbReference type="InterPro" id="IPR003105">
    <property type="entry name" value="SRA_YDG"/>
</dbReference>
<dbReference type="Pfam" id="PF02182">
    <property type="entry name" value="SAD_SRA"/>
    <property type="match status" value="1"/>
</dbReference>
<sequence>MATPTNVKFPDDESFDDENDFVPYLEHIRHTVIGTLASQEDHESDLAQYHAQLNDFFRQGRHFDPAMIATFPNIKDCLEDILDGGQHISEGEMNEAFRLLEQYDVEARDYDPDHESSAASILAASRRISTGEDGGDWCYPDATDEIWGLQGELHGLAARKSKGNKWMTVLDPRYVQDQVNALRHGHSHLAFQPGKIFYNQMQLYFVGGHGETQANFAFHNDKSMVGNDGIYSLILAADSDSFWDFNEDEGEVIWYSGDYAQREANDKPQPVSVVRTTALQKSLEKNPIRIFRQLGCSEHFPIPPGEKKSSLKGLLRYDGLYEITGRQTNNKNVRVTEKRLKSRYPEPEDGMQIDAGRQPSPEYERFDKKVNRDCIQYCLKRLPDGRNKNVSLDDCKQHPNAEELERFKKARKREFIKR</sequence>
<dbReference type="EMBL" id="LFZN01000096">
    <property type="protein sequence ID" value="KXS99234.1"/>
    <property type="molecule type" value="Genomic_DNA"/>
</dbReference>
<gene>
    <name evidence="4" type="ORF">AC578_6878</name>
</gene>
<evidence type="ECO:0000256" key="1">
    <source>
        <dbReference type="ARBA" id="ARBA00023242"/>
    </source>
</evidence>
<dbReference type="STRING" id="321146.A0A139H9V1"/>
<dbReference type="AlphaFoldDB" id="A0A139H9V1"/>
<dbReference type="OrthoDB" id="2270193at2759"/>
<evidence type="ECO:0000256" key="2">
    <source>
        <dbReference type="PROSITE-ProRule" id="PRU00358"/>
    </source>
</evidence>
<feature type="domain" description="YDG" evidence="3">
    <location>
        <begin position="186"/>
        <end position="343"/>
    </location>
</feature>
<dbReference type="GO" id="GO:0005634">
    <property type="term" value="C:nucleus"/>
    <property type="evidence" value="ECO:0007669"/>
    <property type="project" value="UniProtKB-SubCell"/>
</dbReference>
<evidence type="ECO:0000313" key="5">
    <source>
        <dbReference type="Proteomes" id="UP000070133"/>
    </source>
</evidence>
<reference evidence="4 5" key="1">
    <citation type="submission" date="2015-07" db="EMBL/GenBank/DDBJ databases">
        <title>Comparative genomics of the Sigatoka disease complex on banana suggests a link between parallel evolutionary changes in Pseudocercospora fijiensis and Pseudocercospora eumusae and increased virulence on the banana host.</title>
        <authorList>
            <person name="Chang T.-C."/>
            <person name="Salvucci A."/>
            <person name="Crous P.W."/>
            <person name="Stergiopoulos I."/>
        </authorList>
    </citation>
    <scope>NUCLEOTIDE SEQUENCE [LARGE SCALE GENOMIC DNA]</scope>
    <source>
        <strain evidence="4 5">CBS 114824</strain>
    </source>
</reference>
<evidence type="ECO:0000313" key="4">
    <source>
        <dbReference type="EMBL" id="KXS99234.1"/>
    </source>
</evidence>
<evidence type="ECO:0000259" key="3">
    <source>
        <dbReference type="PROSITE" id="PS51015"/>
    </source>
</evidence>